<reference evidence="2" key="1">
    <citation type="submission" date="2018-06" db="EMBL/GenBank/DDBJ databases">
        <authorList>
            <person name="Zhirakovskaya E."/>
        </authorList>
    </citation>
    <scope>NUCLEOTIDE SEQUENCE</scope>
</reference>
<keyword evidence="1" id="KW-0472">Membrane</keyword>
<feature type="transmembrane region" description="Helical" evidence="1">
    <location>
        <begin position="53"/>
        <end position="77"/>
    </location>
</feature>
<keyword evidence="1" id="KW-1133">Transmembrane helix</keyword>
<feature type="transmembrane region" description="Helical" evidence="1">
    <location>
        <begin position="30"/>
        <end position="47"/>
    </location>
</feature>
<organism evidence="2">
    <name type="scientific">hydrothermal vent metagenome</name>
    <dbReference type="NCBI Taxonomy" id="652676"/>
    <lineage>
        <taxon>unclassified sequences</taxon>
        <taxon>metagenomes</taxon>
        <taxon>ecological metagenomes</taxon>
    </lineage>
</organism>
<sequence length="166" mass="17603">MELLIFYMFAIVSVAFAVFMIVARKPVSSAISLIGVMFCLAVFYVLLKAHLIAALQILVYAGAIMVLFLFVIMLLNLREKEGIISYHRAALQLAGVAVFSALLVPFMAVVTIPGTAGGAGVSADFGTTAGVGKLLYTDFLLPFEIASVLLLAALVGAVALTKLKMK</sequence>
<dbReference type="AlphaFoldDB" id="A0A3B1BPJ6"/>
<evidence type="ECO:0000256" key="1">
    <source>
        <dbReference type="SAM" id="Phobius"/>
    </source>
</evidence>
<dbReference type="PANTHER" id="PTHR33269">
    <property type="entry name" value="NADH-UBIQUINONE OXIDOREDUCTASE CHAIN 6"/>
    <property type="match status" value="1"/>
</dbReference>
<proteinExistence type="predicted"/>
<keyword evidence="2" id="KW-0830">Ubiquinone</keyword>
<dbReference type="Pfam" id="PF00499">
    <property type="entry name" value="Oxidored_q3"/>
    <property type="match status" value="1"/>
</dbReference>
<feature type="transmembrane region" description="Helical" evidence="1">
    <location>
        <begin position="89"/>
        <end position="112"/>
    </location>
</feature>
<keyword evidence="2" id="KW-0560">Oxidoreductase</keyword>
<name>A0A3B1BPJ6_9ZZZZ</name>
<dbReference type="EC" id="1.6.5.3" evidence="2"/>
<dbReference type="GO" id="GO:0008137">
    <property type="term" value="F:NADH dehydrogenase (ubiquinone) activity"/>
    <property type="evidence" value="ECO:0007669"/>
    <property type="project" value="InterPro"/>
</dbReference>
<protein>
    <submittedName>
        <fullName evidence="2">NADH-ubiquinone oxidoreductase chain J</fullName>
        <ecNumber evidence="2">1.6.5.3</ecNumber>
    </submittedName>
</protein>
<dbReference type="PANTHER" id="PTHR33269:SF17">
    <property type="entry name" value="NADH-UBIQUINONE OXIDOREDUCTASE CHAIN 6"/>
    <property type="match status" value="1"/>
</dbReference>
<dbReference type="InterPro" id="IPR042106">
    <property type="entry name" value="Nuo/plastoQ_OxRdtase_6_NuoJ"/>
</dbReference>
<accession>A0A3B1BPJ6</accession>
<dbReference type="Gene3D" id="1.20.120.1200">
    <property type="entry name" value="NADH-ubiquinone/plastoquinone oxidoreductase chain 6, subunit NuoJ"/>
    <property type="match status" value="1"/>
</dbReference>
<dbReference type="InterPro" id="IPR001457">
    <property type="entry name" value="NADH_UbQ/plastoQ_OxRdtase_su6"/>
</dbReference>
<feature type="transmembrane region" description="Helical" evidence="1">
    <location>
        <begin position="139"/>
        <end position="160"/>
    </location>
</feature>
<dbReference type="GO" id="GO:0016491">
    <property type="term" value="F:oxidoreductase activity"/>
    <property type="evidence" value="ECO:0007669"/>
    <property type="project" value="UniProtKB-KW"/>
</dbReference>
<keyword evidence="1" id="KW-0812">Transmembrane</keyword>
<feature type="transmembrane region" description="Helical" evidence="1">
    <location>
        <begin position="6"/>
        <end position="23"/>
    </location>
</feature>
<evidence type="ECO:0000313" key="2">
    <source>
        <dbReference type="EMBL" id="VAX16471.1"/>
    </source>
</evidence>
<dbReference type="EMBL" id="UOGB01000056">
    <property type="protein sequence ID" value="VAX16471.1"/>
    <property type="molecule type" value="Genomic_DNA"/>
</dbReference>
<gene>
    <name evidence="2" type="ORF">MNBD_NITROSPINAE03-1481</name>
</gene>